<dbReference type="AlphaFoldDB" id="A0A0M3V5M0"/>
<dbReference type="KEGG" id="npz:ACX27_17020"/>
<reference evidence="2" key="1">
    <citation type="submission" date="2015-07" db="EMBL/GenBank/DDBJ databases">
        <title>Genome Of Nitrogen-Fixing Cyanobacterium Nostoc piscinale CENA21 From Solimoes/Amazon River Floodplain Sediments And Comparative Genomics To Uncover Biosynthetic Natural Products Potential.</title>
        <authorList>
            <person name="Leao T.F."/>
            <person name="Leao P.N."/>
            <person name="Guimaraes P.I."/>
            <person name="de Melo A.G.C."/>
            <person name="Ramos R.T.J."/>
            <person name="Silva A."/>
            <person name="Fiore M.F."/>
            <person name="Schneider M.P.C."/>
        </authorList>
    </citation>
    <scope>NUCLEOTIDE SEQUENCE [LARGE SCALE GENOMIC DNA]</scope>
    <source>
        <strain evidence="2">CENA21</strain>
    </source>
</reference>
<protein>
    <submittedName>
        <fullName evidence="1">Uncharacterized protein</fullName>
    </submittedName>
</protein>
<dbReference type="Proteomes" id="UP000062645">
    <property type="component" value="Chromosome"/>
</dbReference>
<sequence>MNWYFYVVECVLNIHLTGKVAQFMQNFQFFFKFGTDLPVEGSPGSWTNNFIQANLVCVS</sequence>
<evidence type="ECO:0000313" key="2">
    <source>
        <dbReference type="Proteomes" id="UP000062645"/>
    </source>
</evidence>
<keyword evidence="2" id="KW-1185">Reference proteome</keyword>
<dbReference type="EMBL" id="CP012036">
    <property type="protein sequence ID" value="ALF54153.1"/>
    <property type="molecule type" value="Genomic_DNA"/>
</dbReference>
<gene>
    <name evidence="1" type="ORF">ACX27_17020</name>
</gene>
<reference evidence="1 2" key="2">
    <citation type="journal article" date="2016" name="Genome Announc.">
        <title>Draft Genome Sequence of the N2-Fixing Cyanobacterium Nostoc piscinale CENA21, Isolated from the Brazilian Amazon Floodplain.</title>
        <authorList>
            <person name="Leao T."/>
            <person name="Guimaraes P.I."/>
            <person name="de Melo A.G."/>
            <person name="Ramos R.T."/>
            <person name="Leao P.N."/>
            <person name="Silva A."/>
            <person name="Fiore M.F."/>
            <person name="Schneider M.P."/>
        </authorList>
    </citation>
    <scope>NUCLEOTIDE SEQUENCE [LARGE SCALE GENOMIC DNA]</scope>
    <source>
        <strain evidence="1 2">CENA21</strain>
    </source>
</reference>
<evidence type="ECO:0000313" key="1">
    <source>
        <dbReference type="EMBL" id="ALF54153.1"/>
    </source>
</evidence>
<accession>A0A0M3V5M0</accession>
<proteinExistence type="predicted"/>
<name>A0A0M3V5M0_9NOSO</name>
<dbReference type="PATRIC" id="fig|224013.5.peg.4075"/>
<organism evidence="1 2">
    <name type="scientific">Nostoc piscinale CENA21</name>
    <dbReference type="NCBI Taxonomy" id="224013"/>
    <lineage>
        <taxon>Bacteria</taxon>
        <taxon>Bacillati</taxon>
        <taxon>Cyanobacteriota</taxon>
        <taxon>Cyanophyceae</taxon>
        <taxon>Nostocales</taxon>
        <taxon>Nostocaceae</taxon>
        <taxon>Nostoc</taxon>
    </lineage>
</organism>